<organism evidence="8 9">
    <name type="scientific">Hemibagrus guttatus</name>
    <dbReference type="NCBI Taxonomy" id="175788"/>
    <lineage>
        <taxon>Eukaryota</taxon>
        <taxon>Metazoa</taxon>
        <taxon>Chordata</taxon>
        <taxon>Craniata</taxon>
        <taxon>Vertebrata</taxon>
        <taxon>Euteleostomi</taxon>
        <taxon>Actinopterygii</taxon>
        <taxon>Neopterygii</taxon>
        <taxon>Teleostei</taxon>
        <taxon>Ostariophysi</taxon>
        <taxon>Siluriformes</taxon>
        <taxon>Bagridae</taxon>
        <taxon>Hemibagrus</taxon>
    </lineage>
</organism>
<feature type="chain" id="PRO_5042208804" description="GH18 domain-containing protein" evidence="6">
    <location>
        <begin position="22"/>
        <end position="772"/>
    </location>
</feature>
<reference evidence="8" key="1">
    <citation type="submission" date="2023-06" db="EMBL/GenBank/DDBJ databases">
        <title>Male Hemibagrus guttatus genome.</title>
        <authorList>
            <person name="Bian C."/>
        </authorList>
    </citation>
    <scope>NUCLEOTIDE SEQUENCE</scope>
    <source>
        <strain evidence="8">Male_cb2023</strain>
        <tissue evidence="8">Muscle</tissue>
    </source>
</reference>
<name>A0AAE0UTU2_9TELE</name>
<feature type="compositionally biased region" description="Acidic residues" evidence="5">
    <location>
        <begin position="761"/>
        <end position="772"/>
    </location>
</feature>
<dbReference type="FunFam" id="3.20.20.80:FF:000007">
    <property type="entry name" value="Acidic mammalian chitinase"/>
    <property type="match status" value="1"/>
</dbReference>
<dbReference type="PANTHER" id="PTHR11177:SF405">
    <property type="entry name" value="CHITINASE"/>
    <property type="match status" value="1"/>
</dbReference>
<evidence type="ECO:0000256" key="5">
    <source>
        <dbReference type="SAM" id="MobiDB-lite"/>
    </source>
</evidence>
<keyword evidence="1 6" id="KW-0732">Signal</keyword>
<feature type="domain" description="GH18" evidence="7">
    <location>
        <begin position="22"/>
        <end position="391"/>
    </location>
</feature>
<dbReference type="Proteomes" id="UP001274896">
    <property type="component" value="Unassembled WGS sequence"/>
</dbReference>
<dbReference type="GO" id="GO:0008061">
    <property type="term" value="F:chitin binding"/>
    <property type="evidence" value="ECO:0007669"/>
    <property type="project" value="InterPro"/>
</dbReference>
<evidence type="ECO:0000313" key="9">
    <source>
        <dbReference type="Proteomes" id="UP001274896"/>
    </source>
</evidence>
<evidence type="ECO:0000256" key="2">
    <source>
        <dbReference type="ARBA" id="ARBA00022801"/>
    </source>
</evidence>
<dbReference type="FunFam" id="3.10.50.10:FF:000001">
    <property type="entry name" value="Chitinase 3-like 1"/>
    <property type="match status" value="1"/>
</dbReference>
<feature type="compositionally biased region" description="Basic and acidic residues" evidence="5">
    <location>
        <begin position="509"/>
        <end position="520"/>
    </location>
</feature>
<dbReference type="SMART" id="SM00636">
    <property type="entry name" value="Glyco_18"/>
    <property type="match status" value="1"/>
</dbReference>
<dbReference type="Gene3D" id="3.10.50.10">
    <property type="match status" value="1"/>
</dbReference>
<feature type="compositionally biased region" description="Acidic residues" evidence="5">
    <location>
        <begin position="693"/>
        <end position="709"/>
    </location>
</feature>
<dbReference type="Pfam" id="PF00704">
    <property type="entry name" value="Glyco_hydro_18"/>
    <property type="match status" value="1"/>
</dbReference>
<dbReference type="InterPro" id="IPR011583">
    <property type="entry name" value="Chitinase_II/V-like_cat"/>
</dbReference>
<dbReference type="PANTHER" id="PTHR11177">
    <property type="entry name" value="CHITINASE"/>
    <property type="match status" value="1"/>
</dbReference>
<proteinExistence type="predicted"/>
<dbReference type="AlphaFoldDB" id="A0AAE0UTU2"/>
<dbReference type="InterPro" id="IPR029070">
    <property type="entry name" value="Chitinase_insertion_sf"/>
</dbReference>
<dbReference type="GO" id="GO:0004568">
    <property type="term" value="F:chitinase activity"/>
    <property type="evidence" value="ECO:0007669"/>
    <property type="project" value="UniProtKB-ARBA"/>
</dbReference>
<dbReference type="CDD" id="cd02872">
    <property type="entry name" value="GH18_chitolectin_chitotriosidase"/>
    <property type="match status" value="1"/>
</dbReference>
<feature type="compositionally biased region" description="Acidic residues" evidence="5">
    <location>
        <begin position="486"/>
        <end position="496"/>
    </location>
</feature>
<keyword evidence="9" id="KW-1185">Reference proteome</keyword>
<dbReference type="SUPFAM" id="SSF51445">
    <property type="entry name" value="(Trans)glycosidases"/>
    <property type="match status" value="1"/>
</dbReference>
<dbReference type="Gene3D" id="3.20.20.80">
    <property type="entry name" value="Glycosidases"/>
    <property type="match status" value="1"/>
</dbReference>
<evidence type="ECO:0000256" key="6">
    <source>
        <dbReference type="SAM" id="SignalP"/>
    </source>
</evidence>
<dbReference type="InterPro" id="IPR017853">
    <property type="entry name" value="GH"/>
</dbReference>
<feature type="region of interest" description="Disordered" evidence="5">
    <location>
        <begin position="484"/>
        <end position="772"/>
    </location>
</feature>
<dbReference type="SUPFAM" id="SSF54556">
    <property type="entry name" value="Chitinase insertion domain"/>
    <property type="match status" value="1"/>
</dbReference>
<keyword evidence="4" id="KW-0326">Glycosidase</keyword>
<accession>A0AAE0UTU2</accession>
<evidence type="ECO:0000256" key="3">
    <source>
        <dbReference type="ARBA" id="ARBA00023157"/>
    </source>
</evidence>
<evidence type="ECO:0000256" key="4">
    <source>
        <dbReference type="ARBA" id="ARBA00023295"/>
    </source>
</evidence>
<dbReference type="GO" id="GO:0006032">
    <property type="term" value="P:chitin catabolic process"/>
    <property type="evidence" value="ECO:0007669"/>
    <property type="project" value="UniProtKB-ARBA"/>
</dbReference>
<evidence type="ECO:0000259" key="7">
    <source>
        <dbReference type="PROSITE" id="PS51910"/>
    </source>
</evidence>
<dbReference type="InterPro" id="IPR001579">
    <property type="entry name" value="Glyco_hydro_18_chit_AS"/>
</dbReference>
<sequence>MGKVVLVSALAVLLHVQLGSAYILSCYFTNWAQYRPPPTIYMPNDIDPCLCTHLLYAFATMTNDYKIATFEWNDVELYSQFNALKDKNGNLKTLLSVGGWNFGSSGFSAMVASAANRQTFINSVIVFLRKYEFDGLDIDWEYPANRGSPPQDQQLFSVLLAEMRTAFEAEAKQTNRARLLMSAAVSSGRGTIETAYQIPQLGQSLDMINVMSYDMHGSWDPFTGECSPLYRDSFDSGGYIYFNVDYAMNYWRNNGAPAEKLLVGFPTYGNTFTLSNPANHGIGAPISGAGTPGKYTQEAGELAYFEICTFLQGGATEVWNSQQDVPYAYEGNQWVGYDNMKSFQIKVDWLMKSNFGGAMVWTIDMDDYLGTFCNQGKYPLINVLHKAFNLDQQSCKPPATPLPPIPGLSTTTPSASGSGSSSGGGSSSGSSSSGSSSSGSSSSGSSSSGSSSSGSSSGTSGMNSSFCVGKASGLNKRVVDYAQFQESDDADEEYEGDSDRPKKALNQSDESRIKDHKKDFSDDDNDYGEEEEDDDGGDSDYETKKISKGRQATAKRKRAADDSDDDEKVVRKKGRQVRQAASKAVSKQREILLGDGGSGEEEGEEEEDEDDSDVYTGEDSGSDEDFMVEDDDDDSDYGRPKRKISKVSRRSKDAKKSPKSRIRTSVSRGPKKKRGKRQTKAKRVVSKKVIPKDEDEDIESPREGEEEEEEGKKEAQDKKKGEKKKKPSAEKAEESGGEGEDNDGEEKEGQESEKEKGEKDDASEEDAPSGED</sequence>
<dbReference type="InterPro" id="IPR050314">
    <property type="entry name" value="Glycosyl_Hydrlase_18"/>
</dbReference>
<feature type="compositionally biased region" description="Low complexity" evidence="5">
    <location>
        <begin position="428"/>
        <end position="465"/>
    </location>
</feature>
<dbReference type="PROSITE" id="PS01095">
    <property type="entry name" value="GH18_1"/>
    <property type="match status" value="1"/>
</dbReference>
<evidence type="ECO:0000256" key="1">
    <source>
        <dbReference type="ARBA" id="ARBA00022729"/>
    </source>
</evidence>
<feature type="compositionally biased region" description="Acidic residues" evidence="5">
    <location>
        <begin position="620"/>
        <end position="635"/>
    </location>
</feature>
<feature type="signal peptide" evidence="6">
    <location>
        <begin position="1"/>
        <end position="21"/>
    </location>
</feature>
<keyword evidence="3" id="KW-1015">Disulfide bond</keyword>
<feature type="compositionally biased region" description="Basic residues" evidence="5">
    <location>
        <begin position="669"/>
        <end position="686"/>
    </location>
</feature>
<protein>
    <recommendedName>
        <fullName evidence="7">GH18 domain-containing protein</fullName>
    </recommendedName>
</protein>
<gene>
    <name evidence="8" type="ORF">QTP70_016383</name>
</gene>
<feature type="compositionally biased region" description="Acidic residues" evidence="5">
    <location>
        <begin position="735"/>
        <end position="746"/>
    </location>
</feature>
<feature type="region of interest" description="Disordered" evidence="5">
    <location>
        <begin position="395"/>
        <end position="467"/>
    </location>
</feature>
<feature type="compositionally biased region" description="Basic and acidic residues" evidence="5">
    <location>
        <begin position="747"/>
        <end position="760"/>
    </location>
</feature>
<feature type="compositionally biased region" description="Acidic residues" evidence="5">
    <location>
        <begin position="521"/>
        <end position="540"/>
    </location>
</feature>
<dbReference type="GO" id="GO:0005576">
    <property type="term" value="C:extracellular region"/>
    <property type="evidence" value="ECO:0007669"/>
    <property type="project" value="TreeGrafter"/>
</dbReference>
<feature type="compositionally biased region" description="Basic residues" evidence="5">
    <location>
        <begin position="640"/>
        <end position="649"/>
    </location>
</feature>
<dbReference type="InterPro" id="IPR001223">
    <property type="entry name" value="Glyco_hydro18_cat"/>
</dbReference>
<feature type="compositionally biased region" description="Basic and acidic residues" evidence="5">
    <location>
        <begin position="710"/>
        <end position="720"/>
    </location>
</feature>
<feature type="compositionally biased region" description="Acidic residues" evidence="5">
    <location>
        <begin position="598"/>
        <end position="613"/>
    </location>
</feature>
<dbReference type="EMBL" id="JAUCMX010000017">
    <property type="protein sequence ID" value="KAK3519041.1"/>
    <property type="molecule type" value="Genomic_DNA"/>
</dbReference>
<evidence type="ECO:0000313" key="8">
    <source>
        <dbReference type="EMBL" id="KAK3519041.1"/>
    </source>
</evidence>
<dbReference type="PROSITE" id="PS51910">
    <property type="entry name" value="GH18_2"/>
    <property type="match status" value="1"/>
</dbReference>
<dbReference type="GO" id="GO:0005975">
    <property type="term" value="P:carbohydrate metabolic process"/>
    <property type="evidence" value="ECO:0007669"/>
    <property type="project" value="InterPro"/>
</dbReference>
<comment type="caution">
    <text evidence="8">The sequence shown here is derived from an EMBL/GenBank/DDBJ whole genome shotgun (WGS) entry which is preliminary data.</text>
</comment>
<keyword evidence="2" id="KW-0378">Hydrolase</keyword>